<dbReference type="Pfam" id="PF10263">
    <property type="entry name" value="SprT-like"/>
    <property type="match status" value="1"/>
</dbReference>
<evidence type="ECO:0000313" key="2">
    <source>
        <dbReference type="EMBL" id="MCS4557190.1"/>
    </source>
</evidence>
<accession>A0ABT2FNI5</accession>
<sequence>MFARVKRFASLAKSSSPATARPVVALPTSEQQAAVIARVEACYQQAEQQLDRVFTRPSINFKLRGKAAGTAHPVTQQLRFNAVLLEENPQHFLTDVVPHEVCHLLTAQLFGRVKPHGHEWKGLMQQVFGLSGDVTHQLDVSSVTPKGIAYHCRCGTVELSIRRHNKVVRQQAQYLCRRCGEQLTKT</sequence>
<reference evidence="3" key="2">
    <citation type="submission" date="2023-07" db="EMBL/GenBank/DDBJ databases">
        <title>Shewanella mangrovi sp. nov., an acetaldehyde- degrading bacterium isolated from mangrove sediment.</title>
        <authorList>
            <person name="Liu Y."/>
        </authorList>
    </citation>
    <scope>NUCLEOTIDE SEQUENCE [LARGE SCALE GENOMIC DNA]</scope>
    <source>
        <strain evidence="3">C32</strain>
    </source>
</reference>
<dbReference type="GO" id="GO:0008237">
    <property type="term" value="F:metallopeptidase activity"/>
    <property type="evidence" value="ECO:0007669"/>
    <property type="project" value="UniProtKB-KW"/>
</dbReference>
<keyword evidence="2" id="KW-0645">Protease</keyword>
<dbReference type="InterPro" id="IPR006640">
    <property type="entry name" value="SprT-like_domain"/>
</dbReference>
<reference evidence="2 3" key="1">
    <citation type="submission" date="2022-02" db="EMBL/GenBank/DDBJ databases">
        <authorList>
            <person name="Zhuang L."/>
        </authorList>
    </citation>
    <scope>NUCLEOTIDE SEQUENCE [LARGE SCALE GENOMIC DNA]</scope>
    <source>
        <strain evidence="2 3">C32</strain>
    </source>
</reference>
<organism evidence="2 3">
    <name type="scientific">Shewanella electrica</name>
    <dbReference type="NCBI Taxonomy" id="515560"/>
    <lineage>
        <taxon>Bacteria</taxon>
        <taxon>Pseudomonadati</taxon>
        <taxon>Pseudomonadota</taxon>
        <taxon>Gammaproteobacteria</taxon>
        <taxon>Alteromonadales</taxon>
        <taxon>Shewanellaceae</taxon>
        <taxon>Shewanella</taxon>
    </lineage>
</organism>
<name>A0ABT2FNI5_9GAMM</name>
<gene>
    <name evidence="2" type="ORF">L9G74_12120</name>
</gene>
<dbReference type="PANTHER" id="PTHR38773:SF1">
    <property type="entry name" value="PROTEIN SPRT"/>
    <property type="match status" value="1"/>
</dbReference>
<proteinExistence type="predicted"/>
<dbReference type="NCBIfam" id="NF003421">
    <property type="entry name" value="PRK04860.1"/>
    <property type="match status" value="1"/>
</dbReference>
<dbReference type="PANTHER" id="PTHR38773">
    <property type="entry name" value="PROTEIN SPRT"/>
    <property type="match status" value="1"/>
</dbReference>
<comment type="caution">
    <text evidence="2">The sequence shown here is derived from an EMBL/GenBank/DDBJ whole genome shotgun (WGS) entry which is preliminary data.</text>
</comment>
<protein>
    <submittedName>
        <fullName evidence="2">SprT family zinc-dependent metalloprotease</fullName>
    </submittedName>
</protein>
<dbReference type="Proteomes" id="UP001201549">
    <property type="component" value="Unassembled WGS sequence"/>
</dbReference>
<evidence type="ECO:0000313" key="3">
    <source>
        <dbReference type="Proteomes" id="UP001201549"/>
    </source>
</evidence>
<keyword evidence="2" id="KW-0482">Metalloprotease</keyword>
<dbReference type="EMBL" id="JAKOGG010000007">
    <property type="protein sequence ID" value="MCS4557190.1"/>
    <property type="molecule type" value="Genomic_DNA"/>
</dbReference>
<dbReference type="RefSeq" id="WP_238896665.1">
    <property type="nucleotide sequence ID" value="NZ_JAKOGG010000007.1"/>
</dbReference>
<evidence type="ECO:0000259" key="1">
    <source>
        <dbReference type="SMART" id="SM00731"/>
    </source>
</evidence>
<dbReference type="SMART" id="SM00731">
    <property type="entry name" value="SprT"/>
    <property type="match status" value="1"/>
</dbReference>
<keyword evidence="3" id="KW-1185">Reference proteome</keyword>
<keyword evidence="2" id="KW-0378">Hydrolase</keyword>
<feature type="domain" description="SprT-like" evidence="1">
    <location>
        <begin position="37"/>
        <end position="186"/>
    </location>
</feature>